<dbReference type="Pfam" id="PF20431">
    <property type="entry name" value="E_motif"/>
    <property type="match status" value="1"/>
</dbReference>
<feature type="repeat" description="PPR" evidence="2">
    <location>
        <begin position="461"/>
        <end position="495"/>
    </location>
</feature>
<protein>
    <submittedName>
        <fullName evidence="4">Pentatricopeptide repeat-containing protein At1g09410, mitochondrial</fullName>
    </submittedName>
</protein>
<feature type="repeat" description="PPR" evidence="2">
    <location>
        <begin position="562"/>
        <end position="596"/>
    </location>
</feature>
<dbReference type="NCBIfam" id="TIGR00756">
    <property type="entry name" value="PPR"/>
    <property type="match status" value="13"/>
</dbReference>
<dbReference type="InterPro" id="IPR046848">
    <property type="entry name" value="E_motif"/>
</dbReference>
<evidence type="ECO:0000313" key="4">
    <source>
        <dbReference type="RefSeq" id="XP_015880902.3"/>
    </source>
</evidence>
<dbReference type="Pfam" id="PF13041">
    <property type="entry name" value="PPR_2"/>
    <property type="match status" value="2"/>
</dbReference>
<accession>A0A6P4A573</accession>
<dbReference type="PANTHER" id="PTHR47926:SF468">
    <property type="entry name" value="PENTATRICOPEPTIDE REPEAT-CONTAINING PROTEIN"/>
    <property type="match status" value="1"/>
</dbReference>
<feature type="repeat" description="PPR" evidence="2">
    <location>
        <begin position="275"/>
        <end position="309"/>
    </location>
</feature>
<name>A0A6P4A573_ZIZJJ</name>
<dbReference type="KEGG" id="zju:107416865"/>
<dbReference type="InterPro" id="IPR046960">
    <property type="entry name" value="PPR_At4g14850-like_plant"/>
</dbReference>
<dbReference type="Proteomes" id="UP001652623">
    <property type="component" value="Chromosome 4"/>
</dbReference>
<sequence>MKPIRRNLCMQCLKGRDKFKIFVQVSYGKFDIAGFSTSYSSVAVPMRPRSMDEKGSYVFNQNLRITQLGKSGRIEEAIQVFSEMTQKNIVTYNSLISACAKNGRIVNARQVFDKMPHRNLISWNSMIAGYLHNDMVEEAYGIFVNMPKRDIFSWTLMITCYTRNGELEKARELFNLLPDKQDPVCWNAMIAGYAKKGLFDDARKLFDEMPVKDLVSWNSMLAGYTQNGEIRSGLQLFEEMPERNVVSWNLMLDGFIEFHDLDSAWQFFKKIPDPNVVSWVTMLCGFARNGRIAEAEDLFKKMPNRNVVSWNAMIAAYVQDCQIKEAFRLFSQMPERDSVSWTTMINGYVRVGQLEEARKLLYQMPYRNIAAQTAMISGYVQHKRMDEACQIFSLMSTRDVVCWNTMIAGYAQCGRMAEAQFLFDQMINKNIVSWNTMISGYAQVGLMDKALKIFEAIEERNIVSWNSLITGFLQNGLYLDALKSFVMMGHEGKRHDQSTFACGLSACAGLAALQVGKQLHQLVVKTGFVNDLFVSNALVTMYAKCGRLFNAQLVFEHINNNDVVSWNSLISGYALNGYGKGAVGLFQKMLIEGVAPDQVTFIGVLSACSHGGLVDQGLELFKSMTEVYNIDPTAEHYACLVDLLGRSGRLVEAFKIVREMKIKATAGIWGALLGASRIHRSLELGEYAAEKLLELEPHKASNYVLLSNMHAEAGRWNKVERVRVLMNERRTEKQPGCSWIELKNQVHAFVSDDPAQPRIAELCSILKTLTAEMRNIDYMSYCKSSMDIL</sequence>
<evidence type="ECO:0000313" key="3">
    <source>
        <dbReference type="Proteomes" id="UP001652623"/>
    </source>
</evidence>
<dbReference type="AlphaFoldDB" id="A0A6P4A573"/>
<keyword evidence="3" id="KW-1185">Reference proteome</keyword>
<dbReference type="InterPro" id="IPR002885">
    <property type="entry name" value="PPR_rpt"/>
</dbReference>
<reference evidence="4" key="1">
    <citation type="submission" date="2025-08" db="UniProtKB">
        <authorList>
            <consortium name="RefSeq"/>
        </authorList>
    </citation>
    <scope>IDENTIFICATION</scope>
    <source>
        <tissue evidence="4">Seedling</tissue>
    </source>
</reference>
<dbReference type="PANTHER" id="PTHR47926">
    <property type="entry name" value="PENTATRICOPEPTIDE REPEAT-CONTAINING PROTEIN"/>
    <property type="match status" value="1"/>
</dbReference>
<dbReference type="Pfam" id="PF01535">
    <property type="entry name" value="PPR"/>
    <property type="match status" value="13"/>
</dbReference>
<feature type="repeat" description="PPR" evidence="2">
    <location>
        <begin position="399"/>
        <end position="433"/>
    </location>
</feature>
<dbReference type="Pfam" id="PF12854">
    <property type="entry name" value="PPR_1"/>
    <property type="match status" value="1"/>
</dbReference>
<dbReference type="SUPFAM" id="SSF48452">
    <property type="entry name" value="TPR-like"/>
    <property type="match status" value="2"/>
</dbReference>
<dbReference type="GeneID" id="107416865"/>
<feature type="repeat" description="PPR" evidence="2">
    <location>
        <begin position="88"/>
        <end position="122"/>
    </location>
</feature>
<feature type="repeat" description="PPR" evidence="2">
    <location>
        <begin position="182"/>
        <end position="216"/>
    </location>
</feature>
<feature type="repeat" description="PPR" evidence="2">
    <location>
        <begin position="337"/>
        <end position="371"/>
    </location>
</feature>
<gene>
    <name evidence="4" type="primary">LOC107416865</name>
</gene>
<dbReference type="InterPro" id="IPR011990">
    <property type="entry name" value="TPR-like_helical_dom_sf"/>
</dbReference>
<dbReference type="RefSeq" id="XP_015880902.3">
    <property type="nucleotide sequence ID" value="XM_016025416.4"/>
</dbReference>
<dbReference type="GO" id="GO:0048731">
    <property type="term" value="P:system development"/>
    <property type="evidence" value="ECO:0007669"/>
    <property type="project" value="UniProtKB-ARBA"/>
</dbReference>
<dbReference type="SUPFAM" id="SSF81901">
    <property type="entry name" value="HCP-like"/>
    <property type="match status" value="1"/>
</dbReference>
<dbReference type="Gene3D" id="1.25.40.10">
    <property type="entry name" value="Tetratricopeptide repeat domain"/>
    <property type="match status" value="6"/>
</dbReference>
<evidence type="ECO:0000256" key="1">
    <source>
        <dbReference type="ARBA" id="ARBA00022737"/>
    </source>
</evidence>
<organism evidence="3 4">
    <name type="scientific">Ziziphus jujuba</name>
    <name type="common">Chinese jujube</name>
    <name type="synonym">Ziziphus sativa</name>
    <dbReference type="NCBI Taxonomy" id="326968"/>
    <lineage>
        <taxon>Eukaryota</taxon>
        <taxon>Viridiplantae</taxon>
        <taxon>Streptophyta</taxon>
        <taxon>Embryophyta</taxon>
        <taxon>Tracheophyta</taxon>
        <taxon>Spermatophyta</taxon>
        <taxon>Magnoliopsida</taxon>
        <taxon>eudicotyledons</taxon>
        <taxon>Gunneridae</taxon>
        <taxon>Pentapetalae</taxon>
        <taxon>rosids</taxon>
        <taxon>fabids</taxon>
        <taxon>Rosales</taxon>
        <taxon>Rhamnaceae</taxon>
        <taxon>Paliureae</taxon>
        <taxon>Ziziphus</taxon>
    </lineage>
</organism>
<evidence type="ECO:0000256" key="2">
    <source>
        <dbReference type="PROSITE-ProRule" id="PRU00708"/>
    </source>
</evidence>
<proteinExistence type="predicted"/>
<keyword evidence="1" id="KW-0677">Repeat</keyword>
<dbReference type="InParanoid" id="A0A6P4A573"/>
<dbReference type="GO" id="GO:0009451">
    <property type="term" value="P:RNA modification"/>
    <property type="evidence" value="ECO:0007669"/>
    <property type="project" value="InterPro"/>
</dbReference>
<dbReference type="PROSITE" id="PS51375">
    <property type="entry name" value="PPR"/>
    <property type="match status" value="8"/>
</dbReference>
<feature type="repeat" description="PPR" evidence="2">
    <location>
        <begin position="150"/>
        <end position="180"/>
    </location>
</feature>
<dbReference type="GO" id="GO:0003723">
    <property type="term" value="F:RNA binding"/>
    <property type="evidence" value="ECO:0007669"/>
    <property type="project" value="InterPro"/>
</dbReference>